<dbReference type="SUPFAM" id="SSF103025">
    <property type="entry name" value="Folate-binding domain"/>
    <property type="match status" value="1"/>
</dbReference>
<reference evidence="1" key="1">
    <citation type="submission" date="2020-05" db="EMBL/GenBank/DDBJ databases">
        <authorList>
            <person name="Chiriac C."/>
            <person name="Salcher M."/>
            <person name="Ghai R."/>
            <person name="Kavagutti S V."/>
        </authorList>
    </citation>
    <scope>NUCLEOTIDE SEQUENCE</scope>
</reference>
<dbReference type="EMBL" id="CAEZZD010000014">
    <property type="protein sequence ID" value="CAB4741428.1"/>
    <property type="molecule type" value="Genomic_DNA"/>
</dbReference>
<protein>
    <submittedName>
        <fullName evidence="1">Unannotated protein</fullName>
    </submittedName>
</protein>
<accession>A0A6J6T371</accession>
<dbReference type="Gene3D" id="3.30.1360.120">
    <property type="entry name" value="Probable tRNA modification gtpase trme, domain 1"/>
    <property type="match status" value="1"/>
</dbReference>
<dbReference type="Pfam" id="PF04268">
    <property type="entry name" value="SoxG"/>
    <property type="match status" value="1"/>
</dbReference>
<organism evidence="1">
    <name type="scientific">freshwater metagenome</name>
    <dbReference type="NCBI Taxonomy" id="449393"/>
    <lineage>
        <taxon>unclassified sequences</taxon>
        <taxon>metagenomes</taxon>
        <taxon>ecological metagenomes</taxon>
    </lineage>
</organism>
<evidence type="ECO:0000313" key="1">
    <source>
        <dbReference type="EMBL" id="CAB4741428.1"/>
    </source>
</evidence>
<sequence length="201" mass="21766">MVKVNSALATSPLSGAVHGGLDKDIYLAEVPYTPGIDLRVDPSSPAFAAVNQALGLTLNPQVGSVVRKNSDCIVSQGEQPGANGISALCLGPDWWLLTGTADIASLLKPVQDAHHISVVDVSAQRTKIEIYGPKVKEILGHVWEQDLRDEKFPIDACTQGLMAKSPVVLWHCCENCYLIFVRSSFAQHLWDVLTDSTVEYL</sequence>
<dbReference type="InterPro" id="IPR027266">
    <property type="entry name" value="TrmE/GcvT-like"/>
</dbReference>
<dbReference type="AlphaFoldDB" id="A0A6J6T371"/>
<dbReference type="InterPro" id="IPR007375">
    <property type="entry name" value="SoxG"/>
</dbReference>
<proteinExistence type="predicted"/>
<gene>
    <name evidence="1" type="ORF">UFOPK2824_00171</name>
</gene>
<name>A0A6J6T371_9ZZZZ</name>
<dbReference type="Gene3D" id="3.30.70.1520">
    <property type="entry name" value="Heterotetrameric sarcosine oxidase"/>
    <property type="match status" value="1"/>
</dbReference>